<dbReference type="Pfam" id="PF01225">
    <property type="entry name" value="Mur_ligase"/>
    <property type="match status" value="1"/>
</dbReference>
<evidence type="ECO:0000256" key="10">
    <source>
        <dbReference type="HAMAP-Rule" id="MF_02019"/>
    </source>
</evidence>
<dbReference type="InterPro" id="IPR000713">
    <property type="entry name" value="Mur_ligase_N"/>
</dbReference>
<dbReference type="InterPro" id="IPR036565">
    <property type="entry name" value="Mur-like_cat_sf"/>
</dbReference>
<feature type="domain" description="Mur ligase N-terminal catalytic" evidence="12">
    <location>
        <begin position="29"/>
        <end position="73"/>
    </location>
</feature>
<accession>A0A285E7Q4</accession>
<dbReference type="Gene3D" id="3.40.1390.10">
    <property type="entry name" value="MurE/MurF, N-terminal domain"/>
    <property type="match status" value="1"/>
</dbReference>
<dbReference type="GO" id="GO:0008766">
    <property type="term" value="F:UDP-N-acetylmuramoylalanyl-D-glutamyl-2,6-diaminopimelate-D-alanyl-D-alanine ligase activity"/>
    <property type="evidence" value="ECO:0007669"/>
    <property type="project" value="RHEA"/>
</dbReference>
<dbReference type="Proteomes" id="UP000219514">
    <property type="component" value="Unassembled WGS sequence"/>
</dbReference>
<keyword evidence="4 10" id="KW-0547">Nucleotide-binding</keyword>
<evidence type="ECO:0000256" key="5">
    <source>
        <dbReference type="ARBA" id="ARBA00022840"/>
    </source>
</evidence>
<keyword evidence="8 10" id="KW-0131">Cell cycle</keyword>
<comment type="catalytic activity">
    <reaction evidence="10 11">
        <text>D-alanyl-D-alanine + UDP-N-acetyl-alpha-D-muramoyl-L-alanyl-gamma-D-glutamyl-meso-2,6-diaminopimelate + ATP = UDP-N-acetyl-alpha-D-muramoyl-L-alanyl-gamma-D-glutamyl-meso-2,6-diaminopimeloyl-D-alanyl-D-alanine + ADP + phosphate + H(+)</text>
        <dbReference type="Rhea" id="RHEA:28374"/>
        <dbReference type="ChEBI" id="CHEBI:15378"/>
        <dbReference type="ChEBI" id="CHEBI:30616"/>
        <dbReference type="ChEBI" id="CHEBI:43474"/>
        <dbReference type="ChEBI" id="CHEBI:57822"/>
        <dbReference type="ChEBI" id="CHEBI:61386"/>
        <dbReference type="ChEBI" id="CHEBI:83905"/>
        <dbReference type="ChEBI" id="CHEBI:456216"/>
        <dbReference type="EC" id="6.3.2.10"/>
    </reaction>
</comment>
<dbReference type="GO" id="GO:0005524">
    <property type="term" value="F:ATP binding"/>
    <property type="evidence" value="ECO:0007669"/>
    <property type="project" value="UniProtKB-UniRule"/>
</dbReference>
<evidence type="ECO:0000259" key="14">
    <source>
        <dbReference type="Pfam" id="PF08245"/>
    </source>
</evidence>
<evidence type="ECO:0000256" key="9">
    <source>
        <dbReference type="ARBA" id="ARBA00023316"/>
    </source>
</evidence>
<keyword evidence="3 10" id="KW-0132">Cell division</keyword>
<dbReference type="UniPathway" id="UPA00219"/>
<dbReference type="GO" id="GO:0071555">
    <property type="term" value="P:cell wall organization"/>
    <property type="evidence" value="ECO:0007669"/>
    <property type="project" value="UniProtKB-KW"/>
</dbReference>
<dbReference type="InterPro" id="IPR035911">
    <property type="entry name" value="MurE/MurF_N"/>
</dbReference>
<dbReference type="InterPro" id="IPR013221">
    <property type="entry name" value="Mur_ligase_cen"/>
</dbReference>
<feature type="domain" description="Mur ligase central" evidence="14">
    <location>
        <begin position="109"/>
        <end position="296"/>
    </location>
</feature>
<organism evidence="15 16">
    <name type="scientific">Geodermatophilus sabuli</name>
    <dbReference type="NCBI Taxonomy" id="1564158"/>
    <lineage>
        <taxon>Bacteria</taxon>
        <taxon>Bacillati</taxon>
        <taxon>Actinomycetota</taxon>
        <taxon>Actinomycetes</taxon>
        <taxon>Geodermatophilales</taxon>
        <taxon>Geodermatophilaceae</taxon>
        <taxon>Geodermatophilus</taxon>
    </lineage>
</organism>
<dbReference type="NCBIfam" id="TIGR01143">
    <property type="entry name" value="murF"/>
    <property type="match status" value="1"/>
</dbReference>
<protein>
    <recommendedName>
        <fullName evidence="10 11">UDP-N-acetylmuramoyl-tripeptide--D-alanyl-D-alanine ligase</fullName>
        <ecNumber evidence="10 11">6.3.2.10</ecNumber>
    </recommendedName>
    <alternativeName>
        <fullName evidence="10">D-alanyl-D-alanine-adding enzyme</fullName>
    </alternativeName>
</protein>
<feature type="domain" description="Mur ligase C-terminal" evidence="13">
    <location>
        <begin position="320"/>
        <end position="446"/>
    </location>
</feature>
<dbReference type="InterPro" id="IPR005863">
    <property type="entry name" value="UDP-N-AcMur_synth"/>
</dbReference>
<keyword evidence="5 10" id="KW-0067">ATP-binding</keyword>
<keyword evidence="7 10" id="KW-0573">Peptidoglycan synthesis</keyword>
<gene>
    <name evidence="10" type="primary">murF</name>
    <name evidence="15" type="ORF">SAMN06893097_101848</name>
</gene>
<comment type="function">
    <text evidence="10 11">Involved in cell wall formation. Catalyzes the final step in the synthesis of UDP-N-acetylmuramoyl-pentapeptide, the precursor of murein.</text>
</comment>
<dbReference type="GO" id="GO:0051301">
    <property type="term" value="P:cell division"/>
    <property type="evidence" value="ECO:0007669"/>
    <property type="project" value="UniProtKB-KW"/>
</dbReference>
<evidence type="ECO:0000256" key="4">
    <source>
        <dbReference type="ARBA" id="ARBA00022741"/>
    </source>
</evidence>
<dbReference type="Pfam" id="PF08245">
    <property type="entry name" value="Mur_ligase_M"/>
    <property type="match status" value="1"/>
</dbReference>
<sequence length="464" mass="46398">MIPLSLAEVAEAVAGRLTPDATGVVTGKVTVDSRTVAPGDLFVAVPGERVDGADFLAAAAAAGAVAALSTRPDDALPCVVVDEPVAALGRLAAEVHTRLVAGGLTTLGITGSSGKTSTKDLLGQVLAAAGPTVSPPGSYNNDIGLPLTVLDADATTRFLVLEMGSRGPGHIARLCGIARPRIGVVLNVGSAHLGEFGSPEGTAAAKGELVEALPADGTAVLNADDARVLGMRPRTRARVLTTGLADGADVRAADVTLDDAGRARFTLTVGEEHHPVRLQVVGAHQVANALSATAAALAAGMAPADVAAALSAAGPRSRWRMEVTRRADGVTVVNDAYNANPESMRAALAALTGLSGQRRVAVLGAMGELGPGADAEHERLGEDAVAAGVDLVVAVGPDAVGIARGAFRAGAREGEGAVHVPDRAAAREMLMEALVPGDVVLVKASRSYGLEVLAADLLDAGAGA</sequence>
<dbReference type="RefSeq" id="WP_097204601.1">
    <property type="nucleotide sequence ID" value="NZ_JACHXB010000001.1"/>
</dbReference>
<comment type="similarity">
    <text evidence="10">Belongs to the MurCDEF family. MurF subfamily.</text>
</comment>
<comment type="subcellular location">
    <subcellularLocation>
        <location evidence="10 11">Cytoplasm</location>
    </subcellularLocation>
</comment>
<keyword evidence="9 10" id="KW-0961">Cell wall biogenesis/degradation</keyword>
<dbReference type="SUPFAM" id="SSF53623">
    <property type="entry name" value="MurD-like peptide ligases, catalytic domain"/>
    <property type="match status" value="1"/>
</dbReference>
<dbReference type="GO" id="GO:0047480">
    <property type="term" value="F:UDP-N-acetylmuramoyl-tripeptide-D-alanyl-D-alanine ligase activity"/>
    <property type="evidence" value="ECO:0007669"/>
    <property type="project" value="UniProtKB-UniRule"/>
</dbReference>
<dbReference type="GO" id="GO:0009252">
    <property type="term" value="P:peptidoglycan biosynthetic process"/>
    <property type="evidence" value="ECO:0007669"/>
    <property type="project" value="UniProtKB-UniRule"/>
</dbReference>
<dbReference type="HAMAP" id="MF_02019">
    <property type="entry name" value="MurF"/>
    <property type="match status" value="1"/>
</dbReference>
<evidence type="ECO:0000259" key="12">
    <source>
        <dbReference type="Pfam" id="PF01225"/>
    </source>
</evidence>
<evidence type="ECO:0000313" key="16">
    <source>
        <dbReference type="Proteomes" id="UP000219514"/>
    </source>
</evidence>
<keyword evidence="6 10" id="KW-0133">Cell shape</keyword>
<evidence type="ECO:0000256" key="11">
    <source>
        <dbReference type="RuleBase" id="RU004136"/>
    </source>
</evidence>
<evidence type="ECO:0000256" key="3">
    <source>
        <dbReference type="ARBA" id="ARBA00022618"/>
    </source>
</evidence>
<dbReference type="OrthoDB" id="9800958at2"/>
<reference evidence="15 16" key="1">
    <citation type="submission" date="2017-09" db="EMBL/GenBank/DDBJ databases">
        <authorList>
            <person name="Ehlers B."/>
            <person name="Leendertz F.H."/>
        </authorList>
    </citation>
    <scope>NUCLEOTIDE SEQUENCE [LARGE SCALE GENOMIC DNA]</scope>
    <source>
        <strain evidence="15 16">DSM 46844</strain>
    </source>
</reference>
<evidence type="ECO:0000259" key="13">
    <source>
        <dbReference type="Pfam" id="PF02875"/>
    </source>
</evidence>
<evidence type="ECO:0000256" key="7">
    <source>
        <dbReference type="ARBA" id="ARBA00022984"/>
    </source>
</evidence>
<evidence type="ECO:0000256" key="8">
    <source>
        <dbReference type="ARBA" id="ARBA00023306"/>
    </source>
</evidence>
<dbReference type="Pfam" id="PF02875">
    <property type="entry name" value="Mur_ligase_C"/>
    <property type="match status" value="1"/>
</dbReference>
<dbReference type="EMBL" id="OBDO01000001">
    <property type="protein sequence ID" value="SNX95045.1"/>
    <property type="molecule type" value="Genomic_DNA"/>
</dbReference>
<dbReference type="EC" id="6.3.2.10" evidence="10 11"/>
<dbReference type="PANTHER" id="PTHR43024:SF1">
    <property type="entry name" value="UDP-N-ACETYLMURAMOYL-TRIPEPTIDE--D-ALANYL-D-ALANINE LIGASE"/>
    <property type="match status" value="1"/>
</dbReference>
<keyword evidence="2 10" id="KW-0436">Ligase</keyword>
<dbReference type="AlphaFoldDB" id="A0A285E7Q4"/>
<keyword evidence="16" id="KW-1185">Reference proteome</keyword>
<evidence type="ECO:0000256" key="6">
    <source>
        <dbReference type="ARBA" id="ARBA00022960"/>
    </source>
</evidence>
<dbReference type="PANTHER" id="PTHR43024">
    <property type="entry name" value="UDP-N-ACETYLMURAMOYL-TRIPEPTIDE--D-ALANYL-D-ALANINE LIGASE"/>
    <property type="match status" value="1"/>
</dbReference>
<feature type="binding site" evidence="10">
    <location>
        <begin position="111"/>
        <end position="117"/>
    </location>
    <ligand>
        <name>ATP</name>
        <dbReference type="ChEBI" id="CHEBI:30616"/>
    </ligand>
</feature>
<evidence type="ECO:0000256" key="2">
    <source>
        <dbReference type="ARBA" id="ARBA00022598"/>
    </source>
</evidence>
<proteinExistence type="inferred from homology"/>
<dbReference type="SUPFAM" id="SSF63418">
    <property type="entry name" value="MurE/MurF N-terminal domain"/>
    <property type="match status" value="1"/>
</dbReference>
<dbReference type="InterPro" id="IPR004101">
    <property type="entry name" value="Mur_ligase_C"/>
</dbReference>
<dbReference type="SUPFAM" id="SSF53244">
    <property type="entry name" value="MurD-like peptide ligases, peptide-binding domain"/>
    <property type="match status" value="1"/>
</dbReference>
<comment type="pathway">
    <text evidence="10 11">Cell wall biogenesis; peptidoglycan biosynthesis.</text>
</comment>
<dbReference type="Gene3D" id="3.40.1190.10">
    <property type="entry name" value="Mur-like, catalytic domain"/>
    <property type="match status" value="1"/>
</dbReference>
<name>A0A285E7Q4_9ACTN</name>
<dbReference type="InterPro" id="IPR051046">
    <property type="entry name" value="MurCDEF_CellWall_CoF430Synth"/>
</dbReference>
<dbReference type="InterPro" id="IPR036615">
    <property type="entry name" value="Mur_ligase_C_dom_sf"/>
</dbReference>
<dbReference type="GO" id="GO:0005737">
    <property type="term" value="C:cytoplasm"/>
    <property type="evidence" value="ECO:0007669"/>
    <property type="project" value="UniProtKB-SubCell"/>
</dbReference>
<evidence type="ECO:0000256" key="1">
    <source>
        <dbReference type="ARBA" id="ARBA00022490"/>
    </source>
</evidence>
<keyword evidence="1 10" id="KW-0963">Cytoplasm</keyword>
<dbReference type="GO" id="GO:0008360">
    <property type="term" value="P:regulation of cell shape"/>
    <property type="evidence" value="ECO:0007669"/>
    <property type="project" value="UniProtKB-KW"/>
</dbReference>
<dbReference type="Gene3D" id="3.90.190.20">
    <property type="entry name" value="Mur ligase, C-terminal domain"/>
    <property type="match status" value="1"/>
</dbReference>
<evidence type="ECO:0000313" key="15">
    <source>
        <dbReference type="EMBL" id="SNX95045.1"/>
    </source>
</evidence>